<evidence type="ECO:0000313" key="2">
    <source>
        <dbReference type="Proteomes" id="UP001236569"/>
    </source>
</evidence>
<evidence type="ECO:0000313" key="1">
    <source>
        <dbReference type="EMBL" id="MDI9864826.1"/>
    </source>
</evidence>
<name>A0ABT6YMY7_9BACT</name>
<comment type="caution">
    <text evidence="1">The sequence shown here is derived from an EMBL/GenBank/DDBJ whole genome shotgun (WGS) entry which is preliminary data.</text>
</comment>
<dbReference type="EMBL" id="JASHID010000006">
    <property type="protein sequence ID" value="MDI9864826.1"/>
    <property type="molecule type" value="Genomic_DNA"/>
</dbReference>
<accession>A0ABT6YMY7</accession>
<evidence type="ECO:0008006" key="3">
    <source>
        <dbReference type="Google" id="ProtNLM"/>
    </source>
</evidence>
<proteinExistence type="predicted"/>
<keyword evidence="2" id="KW-1185">Reference proteome</keyword>
<dbReference type="Gene3D" id="2.40.160.20">
    <property type="match status" value="1"/>
</dbReference>
<gene>
    <name evidence="1" type="ORF">QM480_10855</name>
</gene>
<organism evidence="1 2">
    <name type="scientific">Flectobacillus longus</name>
    <dbReference type="NCBI Taxonomy" id="2984207"/>
    <lineage>
        <taxon>Bacteria</taxon>
        <taxon>Pseudomonadati</taxon>
        <taxon>Bacteroidota</taxon>
        <taxon>Cytophagia</taxon>
        <taxon>Cytophagales</taxon>
        <taxon>Flectobacillaceae</taxon>
        <taxon>Flectobacillus</taxon>
    </lineage>
</organism>
<dbReference type="Proteomes" id="UP001236569">
    <property type="component" value="Unassembled WGS sequence"/>
</dbReference>
<sequence length="167" mass="18320">MVRSQSNNPFKLDLLVGMAKSSSSFGGGISIEPKYCLNDKVSVGLKFESANAYGSISSTGPIISGPINSVSSYLITSEYYIGNYGRQKRTRPFFGVGFGIYNAIFEAENAKRRYDKMGASLRGGVDIKHLRLSVEQNFILSSSQYELNFLTLKFGVTIGSRENSIPE</sequence>
<dbReference type="RefSeq" id="WP_283369940.1">
    <property type="nucleotide sequence ID" value="NZ_JASHID010000006.1"/>
</dbReference>
<reference evidence="1 2" key="1">
    <citation type="submission" date="2023-05" db="EMBL/GenBank/DDBJ databases">
        <title>Novel species of genus Flectobacillus isolated from stream in China.</title>
        <authorList>
            <person name="Lu H."/>
        </authorList>
    </citation>
    <scope>NUCLEOTIDE SEQUENCE [LARGE SCALE GENOMIC DNA]</scope>
    <source>
        <strain evidence="1 2">DC10W</strain>
    </source>
</reference>
<protein>
    <recommendedName>
        <fullName evidence="3">Outer membrane protein beta-barrel domain-containing protein</fullName>
    </recommendedName>
</protein>